<dbReference type="Pfam" id="PF20434">
    <property type="entry name" value="BD-FAE"/>
    <property type="match status" value="1"/>
</dbReference>
<dbReference type="EC" id="3.1.1.72" evidence="4"/>
<dbReference type="KEGG" id="amob:HG15A2_00770"/>
<dbReference type="PANTHER" id="PTHR48081:SF6">
    <property type="entry name" value="PEPTIDASE S9 PROLYL OLIGOPEPTIDASE CATALYTIC DOMAIN-CONTAINING PROTEIN"/>
    <property type="match status" value="1"/>
</dbReference>
<dbReference type="RefSeq" id="WP_145056730.1">
    <property type="nucleotide sequence ID" value="NZ_CP036263.1"/>
</dbReference>
<keyword evidence="2" id="KW-0732">Signal</keyword>
<dbReference type="Gene3D" id="3.40.50.1820">
    <property type="entry name" value="alpha/beta hydrolase"/>
    <property type="match status" value="1"/>
</dbReference>
<evidence type="ECO:0000313" key="4">
    <source>
        <dbReference type="EMBL" id="QDS96819.1"/>
    </source>
</evidence>
<feature type="chain" id="PRO_5021810505" evidence="2">
    <location>
        <begin position="19"/>
        <end position="306"/>
    </location>
</feature>
<dbReference type="InterPro" id="IPR050300">
    <property type="entry name" value="GDXG_lipolytic_enzyme"/>
</dbReference>
<keyword evidence="1 4" id="KW-0378">Hydrolase</keyword>
<name>A0A517MPL4_9BACT</name>
<dbReference type="PANTHER" id="PTHR48081">
    <property type="entry name" value="AB HYDROLASE SUPERFAMILY PROTEIN C4A8.06C"/>
    <property type="match status" value="1"/>
</dbReference>
<dbReference type="InterPro" id="IPR029058">
    <property type="entry name" value="AB_hydrolase_fold"/>
</dbReference>
<feature type="domain" description="BD-FAE-like" evidence="3">
    <location>
        <begin position="61"/>
        <end position="257"/>
    </location>
</feature>
<accession>A0A517MPL4</accession>
<organism evidence="4 5">
    <name type="scientific">Adhaeretor mobilis</name>
    <dbReference type="NCBI Taxonomy" id="1930276"/>
    <lineage>
        <taxon>Bacteria</taxon>
        <taxon>Pseudomonadati</taxon>
        <taxon>Planctomycetota</taxon>
        <taxon>Planctomycetia</taxon>
        <taxon>Pirellulales</taxon>
        <taxon>Lacipirellulaceae</taxon>
        <taxon>Adhaeretor</taxon>
    </lineage>
</organism>
<dbReference type="EMBL" id="CP036263">
    <property type="protein sequence ID" value="QDS96819.1"/>
    <property type="molecule type" value="Genomic_DNA"/>
</dbReference>
<keyword evidence="5" id="KW-1185">Reference proteome</keyword>
<evidence type="ECO:0000259" key="3">
    <source>
        <dbReference type="Pfam" id="PF20434"/>
    </source>
</evidence>
<evidence type="ECO:0000313" key="5">
    <source>
        <dbReference type="Proteomes" id="UP000319852"/>
    </source>
</evidence>
<reference evidence="4 5" key="1">
    <citation type="submission" date="2019-02" db="EMBL/GenBank/DDBJ databases">
        <title>Deep-cultivation of Planctomycetes and their phenomic and genomic characterization uncovers novel biology.</title>
        <authorList>
            <person name="Wiegand S."/>
            <person name="Jogler M."/>
            <person name="Boedeker C."/>
            <person name="Pinto D."/>
            <person name="Vollmers J."/>
            <person name="Rivas-Marin E."/>
            <person name="Kohn T."/>
            <person name="Peeters S.H."/>
            <person name="Heuer A."/>
            <person name="Rast P."/>
            <person name="Oberbeckmann S."/>
            <person name="Bunk B."/>
            <person name="Jeske O."/>
            <person name="Meyerdierks A."/>
            <person name="Storesund J.E."/>
            <person name="Kallscheuer N."/>
            <person name="Luecker S."/>
            <person name="Lage O.M."/>
            <person name="Pohl T."/>
            <person name="Merkel B.J."/>
            <person name="Hornburger P."/>
            <person name="Mueller R.-W."/>
            <person name="Bruemmer F."/>
            <person name="Labrenz M."/>
            <person name="Spormann A.M."/>
            <person name="Op den Camp H."/>
            <person name="Overmann J."/>
            <person name="Amann R."/>
            <person name="Jetten M.S.M."/>
            <person name="Mascher T."/>
            <person name="Medema M.H."/>
            <person name="Devos D.P."/>
            <person name="Kaster A.-K."/>
            <person name="Ovreas L."/>
            <person name="Rohde M."/>
            <person name="Galperin M.Y."/>
            <person name="Jogler C."/>
        </authorList>
    </citation>
    <scope>NUCLEOTIDE SEQUENCE [LARGE SCALE GENOMIC DNA]</scope>
    <source>
        <strain evidence="4 5">HG15A2</strain>
    </source>
</reference>
<dbReference type="OrthoDB" id="9794725at2"/>
<sequence precursor="true">MFRFIFCFLAICQTVALAEDPSVFVPIWPEDHAANHQEVDDNEGTPEWRERIETRPEMMAYLPAEGIGNGTAVLVLPGGAYGNLALEHEGSFVGEWFQERGVAAFVLKYRCGGGPNQQPVPLQDAQRALRLIAAGAEETGVNPQKIGVIGFSAGGHLASCVATMGDDGNPEAMDPVDRLPAHAAFAVLVYPVISMDDGLAHRGSRRNLLGENPNDALMERYTTWKQVDKQTPPTLLFHSSDDKSVVPANSIRFYEALLANKVPTAMHIFAHGGHGYGMHPGKRSFRKWPELMEGWLTERTLLKKRE</sequence>
<dbReference type="GO" id="GO:0046555">
    <property type="term" value="F:acetylxylan esterase activity"/>
    <property type="evidence" value="ECO:0007669"/>
    <property type="project" value="UniProtKB-EC"/>
</dbReference>
<dbReference type="AlphaFoldDB" id="A0A517MPL4"/>
<evidence type="ECO:0000256" key="2">
    <source>
        <dbReference type="SAM" id="SignalP"/>
    </source>
</evidence>
<proteinExistence type="predicted"/>
<feature type="signal peptide" evidence="2">
    <location>
        <begin position="1"/>
        <end position="18"/>
    </location>
</feature>
<dbReference type="Proteomes" id="UP000319852">
    <property type="component" value="Chromosome"/>
</dbReference>
<protein>
    <submittedName>
        <fullName evidence="4">Acetylxylan esterase</fullName>
        <ecNumber evidence="4">3.1.1.72</ecNumber>
    </submittedName>
</protein>
<dbReference type="InterPro" id="IPR049492">
    <property type="entry name" value="BD-FAE-like_dom"/>
</dbReference>
<gene>
    <name evidence="4" type="primary">axeA1_1</name>
    <name evidence="4" type="ORF">HG15A2_00770</name>
</gene>
<evidence type="ECO:0000256" key="1">
    <source>
        <dbReference type="ARBA" id="ARBA00022801"/>
    </source>
</evidence>
<dbReference type="SUPFAM" id="SSF53474">
    <property type="entry name" value="alpha/beta-Hydrolases"/>
    <property type="match status" value="1"/>
</dbReference>